<evidence type="ECO:0000256" key="2">
    <source>
        <dbReference type="ARBA" id="ARBA00023002"/>
    </source>
</evidence>
<reference evidence="5" key="1">
    <citation type="journal article" date="2019" name="Int. J. Syst. Evol. Microbiol.">
        <title>The Global Catalogue of Microorganisms (GCM) 10K type strain sequencing project: providing services to taxonomists for standard genome sequencing and annotation.</title>
        <authorList>
            <consortium name="The Broad Institute Genomics Platform"/>
            <consortium name="The Broad Institute Genome Sequencing Center for Infectious Disease"/>
            <person name="Wu L."/>
            <person name="Ma J."/>
        </authorList>
    </citation>
    <scope>NUCLEOTIDE SEQUENCE [LARGE SCALE GENOMIC DNA]</scope>
    <source>
        <strain evidence="5">JCM 13584</strain>
    </source>
</reference>
<name>A0ABP5CTN6_9MICO</name>
<evidence type="ECO:0000259" key="3">
    <source>
        <dbReference type="SMART" id="SM00822"/>
    </source>
</evidence>
<dbReference type="PANTHER" id="PTHR42760">
    <property type="entry name" value="SHORT-CHAIN DEHYDROGENASES/REDUCTASES FAMILY MEMBER"/>
    <property type="match status" value="1"/>
</dbReference>
<dbReference type="PANTHER" id="PTHR42760:SF133">
    <property type="entry name" value="3-OXOACYL-[ACYL-CARRIER-PROTEIN] REDUCTASE"/>
    <property type="match status" value="1"/>
</dbReference>
<comment type="caution">
    <text evidence="4">The sequence shown here is derived from an EMBL/GenBank/DDBJ whole genome shotgun (WGS) entry which is preliminary data.</text>
</comment>
<dbReference type="SMART" id="SM00822">
    <property type="entry name" value="PKS_KR"/>
    <property type="match status" value="1"/>
</dbReference>
<sequence>MSIAEAPVAAPGETAAPEQKVAVITGAAGGIGLSIAQRLAEDGFAVAIIGRTPGTAAAAADGIATGGGIARGYDADVADREQVDAALARIRADLGPIAVVVANAAVAPQQAFLEMTLEQWNTVLGINLTGTFNTVQASLPDLVEAGWGRIVLISSSSAQRGAPRMAHYAASKGGQMAMTKALAVEFGKAGITVNTVAPSSVDTPSVAKKRAAGTIPSADDMAKYIPVGRVGVGEDIAAAVSYLVSDQAGYVTGQTLSVNGGSFIG</sequence>
<dbReference type="RefSeq" id="WP_157415684.1">
    <property type="nucleotide sequence ID" value="NZ_BAAAMK010000013.1"/>
</dbReference>
<dbReference type="PRINTS" id="PR00080">
    <property type="entry name" value="SDRFAMILY"/>
</dbReference>
<comment type="similarity">
    <text evidence="1">Belongs to the short-chain dehydrogenases/reductases (SDR) family.</text>
</comment>
<dbReference type="Pfam" id="PF13561">
    <property type="entry name" value="adh_short_C2"/>
    <property type="match status" value="1"/>
</dbReference>
<dbReference type="InterPro" id="IPR057326">
    <property type="entry name" value="KR_dom"/>
</dbReference>
<dbReference type="InterPro" id="IPR002347">
    <property type="entry name" value="SDR_fam"/>
</dbReference>
<dbReference type="EMBL" id="BAAAMK010000013">
    <property type="protein sequence ID" value="GAA1967822.1"/>
    <property type="molecule type" value="Genomic_DNA"/>
</dbReference>
<dbReference type="PRINTS" id="PR00081">
    <property type="entry name" value="GDHRDH"/>
</dbReference>
<evidence type="ECO:0000313" key="5">
    <source>
        <dbReference type="Proteomes" id="UP001499954"/>
    </source>
</evidence>
<proteinExistence type="inferred from homology"/>
<keyword evidence="5" id="KW-1185">Reference proteome</keyword>
<dbReference type="InterPro" id="IPR036291">
    <property type="entry name" value="NAD(P)-bd_dom_sf"/>
</dbReference>
<gene>
    <name evidence="4" type="ORF">GCM10009717_38460</name>
</gene>
<protein>
    <submittedName>
        <fullName evidence="4">SDR family NAD(P)-dependent oxidoreductase</fullName>
    </submittedName>
</protein>
<accession>A0ABP5CTN6</accession>
<organism evidence="4 5">
    <name type="scientific">Agromyces allii</name>
    <dbReference type="NCBI Taxonomy" id="393607"/>
    <lineage>
        <taxon>Bacteria</taxon>
        <taxon>Bacillati</taxon>
        <taxon>Actinomycetota</taxon>
        <taxon>Actinomycetes</taxon>
        <taxon>Micrococcales</taxon>
        <taxon>Microbacteriaceae</taxon>
        <taxon>Agromyces</taxon>
    </lineage>
</organism>
<feature type="domain" description="Ketoreductase" evidence="3">
    <location>
        <begin position="20"/>
        <end position="199"/>
    </location>
</feature>
<keyword evidence="2" id="KW-0560">Oxidoreductase</keyword>
<dbReference type="Gene3D" id="3.40.50.720">
    <property type="entry name" value="NAD(P)-binding Rossmann-like Domain"/>
    <property type="match status" value="1"/>
</dbReference>
<dbReference type="SUPFAM" id="SSF51735">
    <property type="entry name" value="NAD(P)-binding Rossmann-fold domains"/>
    <property type="match status" value="1"/>
</dbReference>
<dbReference type="Proteomes" id="UP001499954">
    <property type="component" value="Unassembled WGS sequence"/>
</dbReference>
<evidence type="ECO:0000313" key="4">
    <source>
        <dbReference type="EMBL" id="GAA1967822.1"/>
    </source>
</evidence>
<evidence type="ECO:0000256" key="1">
    <source>
        <dbReference type="ARBA" id="ARBA00006484"/>
    </source>
</evidence>